<evidence type="ECO:0000313" key="2">
    <source>
        <dbReference type="EMBL" id="GAA5227912.1"/>
    </source>
</evidence>
<evidence type="ECO:0000256" key="1">
    <source>
        <dbReference type="SAM" id="Phobius"/>
    </source>
</evidence>
<feature type="transmembrane region" description="Helical" evidence="1">
    <location>
        <begin position="60"/>
        <end position="80"/>
    </location>
</feature>
<feature type="transmembrane region" description="Helical" evidence="1">
    <location>
        <begin position="111"/>
        <end position="135"/>
    </location>
</feature>
<protein>
    <recommendedName>
        <fullName evidence="4">MFS transporter</fullName>
    </recommendedName>
</protein>
<reference evidence="3" key="1">
    <citation type="journal article" date="2019" name="Int. J. Syst. Evol. Microbiol.">
        <title>The Global Catalogue of Microorganisms (GCM) 10K type strain sequencing project: providing services to taxonomists for standard genome sequencing and annotation.</title>
        <authorList>
            <consortium name="The Broad Institute Genomics Platform"/>
            <consortium name="The Broad Institute Genome Sequencing Center for Infectious Disease"/>
            <person name="Wu L."/>
            <person name="Ma J."/>
        </authorList>
    </citation>
    <scope>NUCLEOTIDE SEQUENCE [LARGE SCALE GENOMIC DNA]</scope>
    <source>
        <strain evidence="3">JCM 18952</strain>
    </source>
</reference>
<proteinExistence type="predicted"/>
<keyword evidence="1" id="KW-1133">Transmembrane helix</keyword>
<name>A0ABP9TMV7_9MICC</name>
<keyword evidence="1" id="KW-0472">Membrane</keyword>
<keyword evidence="1" id="KW-0812">Transmembrane</keyword>
<dbReference type="Proteomes" id="UP001501257">
    <property type="component" value="Unassembled WGS sequence"/>
</dbReference>
<accession>A0ABP9TMV7</accession>
<organism evidence="2 3">
    <name type="scientific">Paeniglutamicibacter antarcticus</name>
    <dbReference type="NCBI Taxonomy" id="494023"/>
    <lineage>
        <taxon>Bacteria</taxon>
        <taxon>Bacillati</taxon>
        <taxon>Actinomycetota</taxon>
        <taxon>Actinomycetes</taxon>
        <taxon>Micrococcales</taxon>
        <taxon>Micrococcaceae</taxon>
        <taxon>Paeniglutamicibacter</taxon>
    </lineage>
</organism>
<dbReference type="EMBL" id="BAABLK010000034">
    <property type="protein sequence ID" value="GAA5227912.1"/>
    <property type="molecule type" value="Genomic_DNA"/>
</dbReference>
<feature type="transmembrane region" description="Helical" evidence="1">
    <location>
        <begin position="87"/>
        <end position="105"/>
    </location>
</feature>
<evidence type="ECO:0008006" key="4">
    <source>
        <dbReference type="Google" id="ProtNLM"/>
    </source>
</evidence>
<sequence>MHGAASKHTGANHVKTPRAILPASLRTARWWWVATAASALAFAGGFFLNAISRPANEAPGFWGAGIALLGLGLVIGYFTFQLWRSMLAGRISLTWCGIIVGIPLMTRGVRVGIFGALLLIGVALLWSPGTIKYFAPQAKEARAKRRTQRQLEKNRNAG</sequence>
<feature type="transmembrane region" description="Helical" evidence="1">
    <location>
        <begin position="30"/>
        <end position="48"/>
    </location>
</feature>
<gene>
    <name evidence="2" type="ORF">GCM10025778_24450</name>
</gene>
<evidence type="ECO:0000313" key="3">
    <source>
        <dbReference type="Proteomes" id="UP001501257"/>
    </source>
</evidence>
<keyword evidence="3" id="KW-1185">Reference proteome</keyword>
<comment type="caution">
    <text evidence="2">The sequence shown here is derived from an EMBL/GenBank/DDBJ whole genome shotgun (WGS) entry which is preliminary data.</text>
</comment>